<reference evidence="4 5" key="2">
    <citation type="submission" date="2018-11" db="EMBL/GenBank/DDBJ databases">
        <authorList>
            <consortium name="Pathogen Informatics"/>
        </authorList>
    </citation>
    <scope>NUCLEOTIDE SEQUENCE [LARGE SCALE GENOMIC DNA]</scope>
</reference>
<dbReference type="Proteomes" id="UP000270296">
    <property type="component" value="Unassembled WGS sequence"/>
</dbReference>
<dbReference type="InterPro" id="IPR002018">
    <property type="entry name" value="CarbesteraseB"/>
</dbReference>
<dbReference type="EMBL" id="UZAM01011106">
    <property type="protein sequence ID" value="VDP14838.1"/>
    <property type="molecule type" value="Genomic_DNA"/>
</dbReference>
<protein>
    <submittedName>
        <fullName evidence="6">COesterase domain-containing protein</fullName>
    </submittedName>
</protein>
<comment type="similarity">
    <text evidence="1">Belongs to the type-B carboxylesterase/lipase family.</text>
</comment>
<sequence length="562" mass="62458">MLFTVVRCAKEQNSKNDRSSSGNSHNLLYDVVINERPDTGQGFKDSDAPDVAKLDDDDSGNGGKVLARVALGRLVGKKVVVPNLDWSPDTDFEPGTSPQQAHGTEKRQRRNVTIFAFLGVPYAQPPVGSLRFQAPRMHSSFPADDLLTTSYKAACPQDIFSRSTLYVDVPYEFSTDEDCLYLNMSSSSRQYPVIVFFHGGGFQTGSANDWPGHVLASKGFLSLGDQFTGNYGLMDQTMILRWVRDNIYAFNGDAGQVTIIGHGAGAASVGLHMLMKPSAGLFHAAVAMSGADVSYHQVITNPMLAFNNTMKLGRQMGCTQSSLPAVWNCFLTRSPGDLIDGARNMLVEYNRYAFLPVVDKNVLLDSPERMLQQKLMVSPVPYVTGVNVDDGGEVLLAERDLARVQFLIDQKYVHYKILDYVIKRNYTTNREPAVEAIKYEYTYWPDPADNDKVRQEFIRFATDAYYVAPVSKAAQLRSEAGSMVFMYVNNYSITARSGADGHRLVPDWMGVCHECDLYLLFGFPWMPKNLLPLPLQGASWSDDDRSASDTLMTMWKGFASVR</sequence>
<feature type="domain" description="Carboxylesterase type B" evidence="3">
    <location>
        <begin position="103"/>
        <end position="559"/>
    </location>
</feature>
<feature type="region of interest" description="Disordered" evidence="2">
    <location>
        <begin position="86"/>
        <end position="107"/>
    </location>
</feature>
<evidence type="ECO:0000313" key="4">
    <source>
        <dbReference type="EMBL" id="VDP14838.1"/>
    </source>
</evidence>
<gene>
    <name evidence="4" type="ORF">SBAD_LOCUS7954</name>
</gene>
<feature type="region of interest" description="Disordered" evidence="2">
    <location>
        <begin position="38"/>
        <end position="59"/>
    </location>
</feature>
<dbReference type="OrthoDB" id="408631at2759"/>
<name>A0A183IWF7_9BILA</name>
<dbReference type="InterPro" id="IPR029058">
    <property type="entry name" value="AB_hydrolase_fold"/>
</dbReference>
<dbReference type="WBParaSite" id="SBAD_0000824901-mRNA-1">
    <property type="protein sequence ID" value="SBAD_0000824901-mRNA-1"/>
    <property type="gene ID" value="SBAD_0000824901"/>
</dbReference>
<evidence type="ECO:0000256" key="2">
    <source>
        <dbReference type="SAM" id="MobiDB-lite"/>
    </source>
</evidence>
<feature type="compositionally biased region" description="Basic and acidic residues" evidence="2">
    <location>
        <begin position="38"/>
        <end position="54"/>
    </location>
</feature>
<evidence type="ECO:0000259" key="3">
    <source>
        <dbReference type="Pfam" id="PF00135"/>
    </source>
</evidence>
<dbReference type="Pfam" id="PF00135">
    <property type="entry name" value="COesterase"/>
    <property type="match status" value="1"/>
</dbReference>
<proteinExistence type="inferred from homology"/>
<dbReference type="InterPro" id="IPR051093">
    <property type="entry name" value="Neuroligin/BSAL"/>
</dbReference>
<accession>A0A183IWF7</accession>
<evidence type="ECO:0000313" key="6">
    <source>
        <dbReference type="WBParaSite" id="SBAD_0000824901-mRNA-1"/>
    </source>
</evidence>
<evidence type="ECO:0000313" key="5">
    <source>
        <dbReference type="Proteomes" id="UP000270296"/>
    </source>
</evidence>
<dbReference type="Gene3D" id="3.40.50.1820">
    <property type="entry name" value="alpha/beta hydrolase"/>
    <property type="match status" value="1"/>
</dbReference>
<evidence type="ECO:0000256" key="1">
    <source>
        <dbReference type="ARBA" id="ARBA00005964"/>
    </source>
</evidence>
<organism evidence="6">
    <name type="scientific">Soboliphyme baturini</name>
    <dbReference type="NCBI Taxonomy" id="241478"/>
    <lineage>
        <taxon>Eukaryota</taxon>
        <taxon>Metazoa</taxon>
        <taxon>Ecdysozoa</taxon>
        <taxon>Nematoda</taxon>
        <taxon>Enoplea</taxon>
        <taxon>Dorylaimia</taxon>
        <taxon>Dioctophymatida</taxon>
        <taxon>Dioctophymatoidea</taxon>
        <taxon>Soboliphymatidae</taxon>
        <taxon>Soboliphyme</taxon>
    </lineage>
</organism>
<dbReference type="SUPFAM" id="SSF53474">
    <property type="entry name" value="alpha/beta-Hydrolases"/>
    <property type="match status" value="1"/>
</dbReference>
<dbReference type="AlphaFoldDB" id="A0A183IWF7"/>
<dbReference type="PANTHER" id="PTHR43903">
    <property type="entry name" value="NEUROLIGIN"/>
    <property type="match status" value="1"/>
</dbReference>
<reference evidence="6" key="1">
    <citation type="submission" date="2016-06" db="UniProtKB">
        <authorList>
            <consortium name="WormBaseParasite"/>
        </authorList>
    </citation>
    <scope>IDENTIFICATION</scope>
</reference>
<keyword evidence="5" id="KW-1185">Reference proteome</keyword>